<name>A0A9W6T7U4_9STRA</name>
<dbReference type="AlphaFoldDB" id="A0A9W6T7U4"/>
<keyword evidence="3" id="KW-1185">Reference proteome</keyword>
<evidence type="ECO:0000256" key="1">
    <source>
        <dbReference type="SAM" id="SignalP"/>
    </source>
</evidence>
<protein>
    <submittedName>
        <fullName evidence="2">Unnamed protein product</fullName>
    </submittedName>
</protein>
<feature type="signal peptide" evidence="1">
    <location>
        <begin position="1"/>
        <end position="19"/>
    </location>
</feature>
<proteinExistence type="predicted"/>
<dbReference type="OrthoDB" id="10537243at2759"/>
<comment type="caution">
    <text evidence="2">The sequence shown here is derived from an EMBL/GenBank/DDBJ whole genome shotgun (WGS) entry which is preliminary data.</text>
</comment>
<accession>A0A9W6T7U4</accession>
<reference evidence="2" key="1">
    <citation type="submission" date="2023-04" db="EMBL/GenBank/DDBJ databases">
        <title>Phytophthora lilii NBRC 32176.</title>
        <authorList>
            <person name="Ichikawa N."/>
            <person name="Sato H."/>
            <person name="Tonouchi N."/>
        </authorList>
    </citation>
    <scope>NUCLEOTIDE SEQUENCE</scope>
    <source>
        <strain evidence="2">NBRC 32176</strain>
    </source>
</reference>
<evidence type="ECO:0000313" key="2">
    <source>
        <dbReference type="EMBL" id="GMF09184.1"/>
    </source>
</evidence>
<feature type="chain" id="PRO_5040942749" evidence="1">
    <location>
        <begin position="20"/>
        <end position="135"/>
    </location>
</feature>
<keyword evidence="1" id="KW-0732">Signal</keyword>
<evidence type="ECO:0000313" key="3">
    <source>
        <dbReference type="Proteomes" id="UP001165083"/>
    </source>
</evidence>
<dbReference type="Proteomes" id="UP001165083">
    <property type="component" value="Unassembled WGS sequence"/>
</dbReference>
<organism evidence="2 3">
    <name type="scientific">Phytophthora lilii</name>
    <dbReference type="NCBI Taxonomy" id="2077276"/>
    <lineage>
        <taxon>Eukaryota</taxon>
        <taxon>Sar</taxon>
        <taxon>Stramenopiles</taxon>
        <taxon>Oomycota</taxon>
        <taxon>Peronosporomycetes</taxon>
        <taxon>Peronosporales</taxon>
        <taxon>Peronosporaceae</taxon>
        <taxon>Phytophthora</taxon>
    </lineage>
</organism>
<gene>
    <name evidence="2" type="ORF">Plil01_000010800</name>
</gene>
<sequence>MFVSWTKALIVAAAAVVSTRPFVRGSASDGGTVEGDGMSTTELLWLSSADIFAQLTFLQKPGSAQRMQPSLFKYGAGQWLWDSCGAIIANVHRDIDDAILEFRTLMNAQVDNELDGAVSCLAASNTICCVPVADL</sequence>
<dbReference type="EMBL" id="BSXW01000007">
    <property type="protein sequence ID" value="GMF09184.1"/>
    <property type="molecule type" value="Genomic_DNA"/>
</dbReference>